<keyword evidence="5" id="KW-0547">Nucleotide-binding</keyword>
<comment type="caution">
    <text evidence="9">The sequence shown here is derived from an EMBL/GenBank/DDBJ whole genome shotgun (WGS) entry which is preliminary data.</text>
</comment>
<dbReference type="SMART" id="SM00382">
    <property type="entry name" value="AAA"/>
    <property type="match status" value="1"/>
</dbReference>
<dbReference type="PANTHER" id="PTHR43875">
    <property type="entry name" value="MALTODEXTRIN IMPORT ATP-BINDING PROTEIN MSMX"/>
    <property type="match status" value="1"/>
</dbReference>
<dbReference type="Proteomes" id="UP000186308">
    <property type="component" value="Unassembled WGS sequence"/>
</dbReference>
<dbReference type="GO" id="GO:0055052">
    <property type="term" value="C:ATP-binding cassette (ABC) transporter complex, substrate-binding subunit-containing"/>
    <property type="evidence" value="ECO:0007669"/>
    <property type="project" value="TreeGrafter"/>
</dbReference>
<dbReference type="InterPro" id="IPR008995">
    <property type="entry name" value="Mo/tungstate-bd_C_term_dom"/>
</dbReference>
<keyword evidence="3" id="KW-1003">Cell membrane</keyword>
<keyword evidence="4" id="KW-0997">Cell inner membrane</keyword>
<dbReference type="InterPro" id="IPR047641">
    <property type="entry name" value="ABC_transpr_MalK/UgpC-like"/>
</dbReference>
<evidence type="ECO:0000256" key="3">
    <source>
        <dbReference type="ARBA" id="ARBA00022475"/>
    </source>
</evidence>
<evidence type="ECO:0000256" key="1">
    <source>
        <dbReference type="ARBA" id="ARBA00005417"/>
    </source>
</evidence>
<proteinExistence type="inferred from homology"/>
<dbReference type="AlphaFoldDB" id="A0A8G2CLR9"/>
<dbReference type="PROSITE" id="PS00211">
    <property type="entry name" value="ABC_TRANSPORTER_1"/>
    <property type="match status" value="1"/>
</dbReference>
<evidence type="ECO:0000313" key="10">
    <source>
        <dbReference type="Proteomes" id="UP000186308"/>
    </source>
</evidence>
<dbReference type="NCBIfam" id="NF008653">
    <property type="entry name" value="PRK11650.1"/>
    <property type="match status" value="1"/>
</dbReference>
<dbReference type="GO" id="GO:0016887">
    <property type="term" value="F:ATP hydrolysis activity"/>
    <property type="evidence" value="ECO:0007669"/>
    <property type="project" value="InterPro"/>
</dbReference>
<dbReference type="SUPFAM" id="SSF50331">
    <property type="entry name" value="MOP-like"/>
    <property type="match status" value="1"/>
</dbReference>
<accession>A0A8G2CLR9</accession>
<dbReference type="Gene3D" id="3.40.50.300">
    <property type="entry name" value="P-loop containing nucleotide triphosphate hydrolases"/>
    <property type="match status" value="1"/>
</dbReference>
<dbReference type="EMBL" id="FTNE01000015">
    <property type="protein sequence ID" value="SIR08859.1"/>
    <property type="molecule type" value="Genomic_DNA"/>
</dbReference>
<protein>
    <submittedName>
        <fullName evidence="9">Multiple sugar transport system ATP-binding protein/lactose/L-arabinose transport system ATP-binding protein</fullName>
    </submittedName>
</protein>
<evidence type="ECO:0000256" key="2">
    <source>
        <dbReference type="ARBA" id="ARBA00022448"/>
    </source>
</evidence>
<keyword evidence="6 9" id="KW-0067">ATP-binding</keyword>
<dbReference type="SUPFAM" id="SSF52540">
    <property type="entry name" value="P-loop containing nucleoside triphosphate hydrolases"/>
    <property type="match status" value="1"/>
</dbReference>
<dbReference type="InterPro" id="IPR003593">
    <property type="entry name" value="AAA+_ATPase"/>
</dbReference>
<dbReference type="Pfam" id="PF00005">
    <property type="entry name" value="ABC_tran"/>
    <property type="match status" value="1"/>
</dbReference>
<sequence>MAKLILQNVEKRYETFHAIKGIDLSIDDREFVVFVGPSGCGKTTLLRMIAGLEDITGGDFSIDGVRANDIPPDKRGLAMVFQTYALYPHMTVAENMGFALKMAKVPRDEIKAKVAHAAAMLQLDKVLDRRPKALSGGQRQRVAIGRAIVRNPKGFLFDEPLSNLDAALRVQMRTELVKLNKQLQTTMIYVTHDQIEAMTMADRIVVLHAGIVEQVGSPLELYNNPANLFVAGFIGSPKMNLLEGVVTARDDQHVEVKLDDAGNVIVMGDRIAVAPGTRVTVGMRPEHTALVSDGPIGGVADFVEHLGNETLVYVKRPDGQQMIVKADDLAGVRMGDAVTMAPKGDRSVLFGPDGKALLRREFHLH</sequence>
<evidence type="ECO:0000256" key="6">
    <source>
        <dbReference type="ARBA" id="ARBA00022840"/>
    </source>
</evidence>
<dbReference type="GO" id="GO:0005524">
    <property type="term" value="F:ATP binding"/>
    <property type="evidence" value="ECO:0007669"/>
    <property type="project" value="UniProtKB-KW"/>
</dbReference>
<reference evidence="9 10" key="1">
    <citation type="submission" date="2017-01" db="EMBL/GenBank/DDBJ databases">
        <authorList>
            <person name="Varghese N."/>
            <person name="Submissions S."/>
        </authorList>
    </citation>
    <scope>NUCLEOTIDE SEQUENCE [LARGE SCALE GENOMIC DNA]</scope>
    <source>
        <strain evidence="9 10">ATCC 35905</strain>
    </source>
</reference>
<dbReference type="FunFam" id="3.40.50.300:FF:000042">
    <property type="entry name" value="Maltose/maltodextrin ABC transporter, ATP-binding protein"/>
    <property type="match status" value="1"/>
</dbReference>
<dbReference type="PANTHER" id="PTHR43875:SF3">
    <property type="entry name" value="MALTOSE_MALTODEXTRIN IMPORT ATP-BINDING PROTEIN MALK"/>
    <property type="match status" value="1"/>
</dbReference>
<dbReference type="OrthoDB" id="9802264at2"/>
<dbReference type="InterPro" id="IPR027417">
    <property type="entry name" value="P-loop_NTPase"/>
</dbReference>
<keyword evidence="9" id="KW-0762">Sugar transport</keyword>
<keyword evidence="2" id="KW-0813">Transport</keyword>
<dbReference type="RefSeq" id="WP_029311644.1">
    <property type="nucleotide sequence ID" value="NZ_FTNE01000015.1"/>
</dbReference>
<dbReference type="InterPro" id="IPR003439">
    <property type="entry name" value="ABC_transporter-like_ATP-bd"/>
</dbReference>
<dbReference type="PROSITE" id="PS50893">
    <property type="entry name" value="ABC_TRANSPORTER_2"/>
    <property type="match status" value="1"/>
</dbReference>
<gene>
    <name evidence="9" type="ORF">SAMN05421828_11524</name>
</gene>
<evidence type="ECO:0000259" key="8">
    <source>
        <dbReference type="PROSITE" id="PS50893"/>
    </source>
</evidence>
<dbReference type="Gene3D" id="2.40.50.100">
    <property type="match status" value="1"/>
</dbReference>
<keyword evidence="10" id="KW-1185">Reference proteome</keyword>
<keyword evidence="7" id="KW-0472">Membrane</keyword>
<feature type="domain" description="ABC transporter" evidence="8">
    <location>
        <begin position="4"/>
        <end position="234"/>
    </location>
</feature>
<evidence type="ECO:0000313" key="9">
    <source>
        <dbReference type="EMBL" id="SIR08859.1"/>
    </source>
</evidence>
<name>A0A8G2CLR9_ACIRU</name>
<dbReference type="CDD" id="cd03301">
    <property type="entry name" value="ABC_MalK_N"/>
    <property type="match status" value="1"/>
</dbReference>
<evidence type="ECO:0000256" key="5">
    <source>
        <dbReference type="ARBA" id="ARBA00022741"/>
    </source>
</evidence>
<dbReference type="GO" id="GO:0015423">
    <property type="term" value="F:ABC-type maltose transporter activity"/>
    <property type="evidence" value="ECO:0007669"/>
    <property type="project" value="TreeGrafter"/>
</dbReference>
<dbReference type="Pfam" id="PF17912">
    <property type="entry name" value="OB_MalK"/>
    <property type="match status" value="1"/>
</dbReference>
<dbReference type="InterPro" id="IPR015855">
    <property type="entry name" value="ABC_transpr_MalK-like"/>
</dbReference>
<organism evidence="9 10">
    <name type="scientific">Acidiphilium rubrum</name>
    <dbReference type="NCBI Taxonomy" id="526"/>
    <lineage>
        <taxon>Bacteria</taxon>
        <taxon>Pseudomonadati</taxon>
        <taxon>Pseudomonadota</taxon>
        <taxon>Alphaproteobacteria</taxon>
        <taxon>Acetobacterales</taxon>
        <taxon>Acidocellaceae</taxon>
        <taxon>Acidiphilium</taxon>
    </lineage>
</organism>
<dbReference type="InterPro" id="IPR040582">
    <property type="entry name" value="OB_MalK-like"/>
</dbReference>
<dbReference type="Gene3D" id="2.40.50.140">
    <property type="entry name" value="Nucleic acid-binding proteins"/>
    <property type="match status" value="1"/>
</dbReference>
<dbReference type="GO" id="GO:1990060">
    <property type="term" value="C:maltose transport complex"/>
    <property type="evidence" value="ECO:0007669"/>
    <property type="project" value="TreeGrafter"/>
</dbReference>
<evidence type="ECO:0000256" key="7">
    <source>
        <dbReference type="ARBA" id="ARBA00023136"/>
    </source>
</evidence>
<dbReference type="InterPro" id="IPR017871">
    <property type="entry name" value="ABC_transporter-like_CS"/>
</dbReference>
<dbReference type="InterPro" id="IPR012340">
    <property type="entry name" value="NA-bd_OB-fold"/>
</dbReference>
<evidence type="ECO:0000256" key="4">
    <source>
        <dbReference type="ARBA" id="ARBA00022519"/>
    </source>
</evidence>
<comment type="similarity">
    <text evidence="1">Belongs to the ABC transporter superfamily.</text>
</comment>